<proteinExistence type="predicted"/>
<dbReference type="PANTHER" id="PTHR42730">
    <property type="entry name" value="2-OXOGLUTARATE SYNTHASE SUBUNIT KORC"/>
    <property type="match status" value="1"/>
</dbReference>
<accession>X1SP88</accession>
<dbReference type="Pfam" id="PF01558">
    <property type="entry name" value="POR"/>
    <property type="match status" value="1"/>
</dbReference>
<name>X1SP88_9ZZZZ</name>
<gene>
    <name evidence="3" type="ORF">S12H4_24351</name>
</gene>
<reference evidence="3" key="1">
    <citation type="journal article" date="2014" name="Front. Microbiol.">
        <title>High frequency of phylogenetically diverse reductive dehalogenase-homologous genes in deep subseafloor sedimentary metagenomes.</title>
        <authorList>
            <person name="Kawai M."/>
            <person name="Futagami T."/>
            <person name="Toyoda A."/>
            <person name="Takaki Y."/>
            <person name="Nishi S."/>
            <person name="Hori S."/>
            <person name="Arai W."/>
            <person name="Tsubouchi T."/>
            <person name="Morono Y."/>
            <person name="Uchiyama I."/>
            <person name="Ito T."/>
            <person name="Fujiyama A."/>
            <person name="Inagaki F."/>
            <person name="Takami H."/>
        </authorList>
    </citation>
    <scope>NUCLEOTIDE SEQUENCE</scope>
    <source>
        <strain evidence="3">Expedition CK06-06</strain>
    </source>
</reference>
<evidence type="ECO:0000256" key="1">
    <source>
        <dbReference type="ARBA" id="ARBA00023002"/>
    </source>
</evidence>
<dbReference type="AlphaFoldDB" id="X1SP88"/>
<dbReference type="GO" id="GO:0016903">
    <property type="term" value="F:oxidoreductase activity, acting on the aldehyde or oxo group of donors"/>
    <property type="evidence" value="ECO:0007669"/>
    <property type="project" value="InterPro"/>
</dbReference>
<dbReference type="Gene3D" id="3.40.920.10">
    <property type="entry name" value="Pyruvate-ferredoxin oxidoreductase, PFOR, domain III"/>
    <property type="match status" value="1"/>
</dbReference>
<dbReference type="EMBL" id="BARW01013191">
    <property type="protein sequence ID" value="GAI77165.1"/>
    <property type="molecule type" value="Genomic_DNA"/>
</dbReference>
<protein>
    <recommendedName>
        <fullName evidence="2">Pyruvate/ketoisovalerate oxidoreductase catalytic domain-containing protein</fullName>
    </recommendedName>
</protein>
<dbReference type="InterPro" id="IPR002869">
    <property type="entry name" value="Pyrv_flavodox_OxRed_cen"/>
</dbReference>
<feature type="domain" description="Pyruvate/ketoisovalerate oxidoreductase catalytic" evidence="2">
    <location>
        <begin position="2"/>
        <end position="143"/>
    </location>
</feature>
<dbReference type="PANTHER" id="PTHR42730:SF1">
    <property type="entry name" value="2-OXOGLUTARATE SYNTHASE SUBUNIT KORC"/>
    <property type="match status" value="1"/>
</dbReference>
<sequence length="147" mass="15566">NDGKWVAGSSSYGAAARGGTCRAEVVISDKPIAFPLVIKADILVAMSQKAYDEYIEDVGENGLVIYDEPVSINEISHLEQVGIPATSVATRELNNKQVANVIILGAAVEMTRIVSQEALIAAIEGNVQAKLQALDLKALELGFKLGN</sequence>
<dbReference type="SUPFAM" id="SSF53323">
    <property type="entry name" value="Pyruvate-ferredoxin oxidoreductase, PFOR, domain III"/>
    <property type="match status" value="1"/>
</dbReference>
<comment type="caution">
    <text evidence="3">The sequence shown here is derived from an EMBL/GenBank/DDBJ whole genome shotgun (WGS) entry which is preliminary data.</text>
</comment>
<dbReference type="InterPro" id="IPR019752">
    <property type="entry name" value="Pyrv/ketoisovalerate_OxRed_cat"/>
</dbReference>
<evidence type="ECO:0000313" key="3">
    <source>
        <dbReference type="EMBL" id="GAI77165.1"/>
    </source>
</evidence>
<keyword evidence="1" id="KW-0560">Oxidoreductase</keyword>
<evidence type="ECO:0000259" key="2">
    <source>
        <dbReference type="Pfam" id="PF01558"/>
    </source>
</evidence>
<organism evidence="3">
    <name type="scientific">marine sediment metagenome</name>
    <dbReference type="NCBI Taxonomy" id="412755"/>
    <lineage>
        <taxon>unclassified sequences</taxon>
        <taxon>metagenomes</taxon>
        <taxon>ecological metagenomes</taxon>
    </lineage>
</organism>
<dbReference type="InterPro" id="IPR052554">
    <property type="entry name" value="2-oxoglutarate_synth_KorC"/>
</dbReference>
<feature type="non-terminal residue" evidence="3">
    <location>
        <position position="1"/>
    </location>
</feature>